<evidence type="ECO:0000256" key="1">
    <source>
        <dbReference type="SAM" id="MobiDB-lite"/>
    </source>
</evidence>
<dbReference type="AlphaFoldDB" id="A0A699UUI9"/>
<proteinExistence type="predicted"/>
<accession>A0A699UUI9</accession>
<organism evidence="2">
    <name type="scientific">Tanacetum cinerariifolium</name>
    <name type="common">Dalmatian daisy</name>
    <name type="synonym">Chrysanthemum cinerariifolium</name>
    <dbReference type="NCBI Taxonomy" id="118510"/>
    <lineage>
        <taxon>Eukaryota</taxon>
        <taxon>Viridiplantae</taxon>
        <taxon>Streptophyta</taxon>
        <taxon>Embryophyta</taxon>
        <taxon>Tracheophyta</taxon>
        <taxon>Spermatophyta</taxon>
        <taxon>Magnoliopsida</taxon>
        <taxon>eudicotyledons</taxon>
        <taxon>Gunneridae</taxon>
        <taxon>Pentapetalae</taxon>
        <taxon>asterids</taxon>
        <taxon>campanulids</taxon>
        <taxon>Asterales</taxon>
        <taxon>Asteraceae</taxon>
        <taxon>Asteroideae</taxon>
        <taxon>Anthemideae</taxon>
        <taxon>Anthemidinae</taxon>
        <taxon>Tanacetum</taxon>
    </lineage>
</organism>
<dbReference type="EMBL" id="BKCJ011357202">
    <property type="protein sequence ID" value="GFD25008.1"/>
    <property type="molecule type" value="Genomic_DNA"/>
</dbReference>
<name>A0A699UUI9_TANCI</name>
<reference evidence="2" key="1">
    <citation type="journal article" date="2019" name="Sci. Rep.">
        <title>Draft genome of Tanacetum cinerariifolium, the natural source of mosquito coil.</title>
        <authorList>
            <person name="Yamashiro T."/>
            <person name="Shiraishi A."/>
            <person name="Satake H."/>
            <person name="Nakayama K."/>
        </authorList>
    </citation>
    <scope>NUCLEOTIDE SEQUENCE</scope>
</reference>
<sequence length="52" mass="5268">SESGSSSRPRKALASSKSKKSLSPNGVRVGEVVETIGVGLPLAVTSENPKTS</sequence>
<feature type="non-terminal residue" evidence="2">
    <location>
        <position position="1"/>
    </location>
</feature>
<protein>
    <submittedName>
        <fullName evidence="2">Uncharacterized protein</fullName>
    </submittedName>
</protein>
<evidence type="ECO:0000313" key="2">
    <source>
        <dbReference type="EMBL" id="GFD25008.1"/>
    </source>
</evidence>
<feature type="compositionally biased region" description="Low complexity" evidence="1">
    <location>
        <begin position="12"/>
        <end position="24"/>
    </location>
</feature>
<feature type="region of interest" description="Disordered" evidence="1">
    <location>
        <begin position="1"/>
        <end position="28"/>
    </location>
</feature>
<comment type="caution">
    <text evidence="2">The sequence shown here is derived from an EMBL/GenBank/DDBJ whole genome shotgun (WGS) entry which is preliminary data.</text>
</comment>
<gene>
    <name evidence="2" type="ORF">Tci_896977</name>
</gene>